<dbReference type="InterPro" id="IPR003661">
    <property type="entry name" value="HisK_dim/P_dom"/>
</dbReference>
<dbReference type="SUPFAM" id="SSF47384">
    <property type="entry name" value="Homodimeric domain of signal transducing histidine kinase"/>
    <property type="match status" value="1"/>
</dbReference>
<evidence type="ECO:0000256" key="5">
    <source>
        <dbReference type="ARBA" id="ARBA00022679"/>
    </source>
</evidence>
<dbReference type="PROSITE" id="PS50885">
    <property type="entry name" value="HAMP"/>
    <property type="match status" value="1"/>
</dbReference>
<dbReference type="SMART" id="SM00388">
    <property type="entry name" value="HisKA"/>
    <property type="match status" value="1"/>
</dbReference>
<dbReference type="SUPFAM" id="SSF55874">
    <property type="entry name" value="ATPase domain of HSP90 chaperone/DNA topoisomerase II/histidine kinase"/>
    <property type="match status" value="1"/>
</dbReference>
<dbReference type="SMART" id="SM00304">
    <property type="entry name" value="HAMP"/>
    <property type="match status" value="1"/>
</dbReference>
<accession>A0A841AQ48</accession>
<dbReference type="InterPro" id="IPR050428">
    <property type="entry name" value="TCS_sensor_his_kinase"/>
</dbReference>
<keyword evidence="8 11" id="KW-1133">Transmembrane helix</keyword>
<dbReference type="InterPro" id="IPR003660">
    <property type="entry name" value="HAMP_dom"/>
</dbReference>
<protein>
    <recommendedName>
        <fullName evidence="3">histidine kinase</fullName>
        <ecNumber evidence="3">2.7.13.3</ecNumber>
    </recommendedName>
</protein>
<dbReference type="SUPFAM" id="SSF158472">
    <property type="entry name" value="HAMP domain-like"/>
    <property type="match status" value="1"/>
</dbReference>
<dbReference type="EMBL" id="JACHMJ010000001">
    <property type="protein sequence ID" value="MBB5843539.1"/>
    <property type="molecule type" value="Genomic_DNA"/>
</dbReference>
<dbReference type="Proteomes" id="UP000536685">
    <property type="component" value="Unassembled WGS sequence"/>
</dbReference>
<evidence type="ECO:0000256" key="2">
    <source>
        <dbReference type="ARBA" id="ARBA00004236"/>
    </source>
</evidence>
<dbReference type="Gene3D" id="6.10.340.10">
    <property type="match status" value="1"/>
</dbReference>
<keyword evidence="10 11" id="KW-0472">Membrane</keyword>
<evidence type="ECO:0000256" key="6">
    <source>
        <dbReference type="ARBA" id="ARBA00022692"/>
    </source>
</evidence>
<evidence type="ECO:0000256" key="10">
    <source>
        <dbReference type="ARBA" id="ARBA00023136"/>
    </source>
</evidence>
<evidence type="ECO:0000256" key="8">
    <source>
        <dbReference type="ARBA" id="ARBA00022989"/>
    </source>
</evidence>
<proteinExistence type="predicted"/>
<dbReference type="InterPro" id="IPR004358">
    <property type="entry name" value="Sig_transdc_His_kin-like_C"/>
</dbReference>
<dbReference type="CDD" id="cd00082">
    <property type="entry name" value="HisKA"/>
    <property type="match status" value="1"/>
</dbReference>
<evidence type="ECO:0000256" key="4">
    <source>
        <dbReference type="ARBA" id="ARBA00022553"/>
    </source>
</evidence>
<evidence type="ECO:0000259" key="13">
    <source>
        <dbReference type="PROSITE" id="PS50885"/>
    </source>
</evidence>
<sequence>MRSTRSRRIRVPRWSVRSRILASILLVASIGMAVAGATSFLVQRDRIHSDIDDLLLAHVESARFIVTGESDAVTTQPDPADADDTPGFASTGEALEAVLARIIPGRNESALGIIDGVATLVPGVDTSFHLEDDDGFVDRVVAETEDGAVFIGTDVRPGGTVRYVAAPIGVEDDPARAIYVAAVDVDAELEELRDAFSTYALVAAITLVAIGLVGWFVAGRLLRPLRQLGDAASRITASDRKERIPVVGRDDISSLTATVNGMLDRLDASMTGQRQLLDDVRHELATPITIVRGHLELLDPSDTAEVEATKALAIDELDRMARLVDDIESLTDSQRMTLARTPTDVADLTAEVFAKASVVPDHEWVLTGSAHLSMALDPGRVTQAWLQLVDNAAKYSPAGSRIDVGSTGGDATVEFWVADRGSGIPVEAQDRIFERFGRADAGRGIRGSGLGLPIVRAIAEAHGGRVSLSTSPRGSRFGIVLPVVPLGVAVETEDTEEP</sequence>
<dbReference type="GO" id="GO:0000155">
    <property type="term" value="F:phosphorelay sensor kinase activity"/>
    <property type="evidence" value="ECO:0007669"/>
    <property type="project" value="InterPro"/>
</dbReference>
<comment type="caution">
    <text evidence="14">The sequence shown here is derived from an EMBL/GenBank/DDBJ whole genome shotgun (WGS) entry which is preliminary data.</text>
</comment>
<dbReference type="SMART" id="SM00387">
    <property type="entry name" value="HATPase_c"/>
    <property type="match status" value="1"/>
</dbReference>
<dbReference type="InterPro" id="IPR036097">
    <property type="entry name" value="HisK_dim/P_sf"/>
</dbReference>
<feature type="domain" description="Histidine kinase" evidence="12">
    <location>
        <begin position="279"/>
        <end position="485"/>
    </location>
</feature>
<dbReference type="Gene3D" id="3.30.565.10">
    <property type="entry name" value="Histidine kinase-like ATPase, C-terminal domain"/>
    <property type="match status" value="1"/>
</dbReference>
<evidence type="ECO:0000313" key="14">
    <source>
        <dbReference type="EMBL" id="MBB5843539.1"/>
    </source>
</evidence>
<evidence type="ECO:0000313" key="15">
    <source>
        <dbReference type="Proteomes" id="UP000536685"/>
    </source>
</evidence>
<organism evidence="14 15">
    <name type="scientific">Conyzicola lurida</name>
    <dbReference type="NCBI Taxonomy" id="1172621"/>
    <lineage>
        <taxon>Bacteria</taxon>
        <taxon>Bacillati</taxon>
        <taxon>Actinomycetota</taxon>
        <taxon>Actinomycetes</taxon>
        <taxon>Micrococcales</taxon>
        <taxon>Microbacteriaceae</taxon>
        <taxon>Conyzicola</taxon>
    </lineage>
</organism>
<keyword evidence="6 11" id="KW-0812">Transmembrane</keyword>
<dbReference type="AlphaFoldDB" id="A0A841AQ48"/>
<dbReference type="InterPro" id="IPR003594">
    <property type="entry name" value="HATPase_dom"/>
</dbReference>
<dbReference type="PRINTS" id="PR00344">
    <property type="entry name" value="BCTRLSENSOR"/>
</dbReference>
<dbReference type="Gene3D" id="1.10.287.130">
    <property type="match status" value="1"/>
</dbReference>
<dbReference type="InterPro" id="IPR036890">
    <property type="entry name" value="HATPase_C_sf"/>
</dbReference>
<keyword evidence="5" id="KW-0808">Transferase</keyword>
<keyword evidence="15" id="KW-1185">Reference proteome</keyword>
<dbReference type="CDD" id="cd00075">
    <property type="entry name" value="HATPase"/>
    <property type="match status" value="1"/>
</dbReference>
<evidence type="ECO:0000256" key="11">
    <source>
        <dbReference type="SAM" id="Phobius"/>
    </source>
</evidence>
<feature type="domain" description="HAMP" evidence="13">
    <location>
        <begin position="219"/>
        <end position="271"/>
    </location>
</feature>
<evidence type="ECO:0000256" key="3">
    <source>
        <dbReference type="ARBA" id="ARBA00012438"/>
    </source>
</evidence>
<comment type="subcellular location">
    <subcellularLocation>
        <location evidence="2">Cell membrane</location>
    </subcellularLocation>
</comment>
<reference evidence="14 15" key="1">
    <citation type="submission" date="2020-08" db="EMBL/GenBank/DDBJ databases">
        <title>Sequencing the genomes of 1000 actinobacteria strains.</title>
        <authorList>
            <person name="Klenk H.-P."/>
        </authorList>
    </citation>
    <scope>NUCLEOTIDE SEQUENCE [LARGE SCALE GENOMIC DNA]</scope>
    <source>
        <strain evidence="14 15">DSM 105784</strain>
    </source>
</reference>
<dbReference type="PROSITE" id="PS50109">
    <property type="entry name" value="HIS_KIN"/>
    <property type="match status" value="1"/>
</dbReference>
<dbReference type="Pfam" id="PF00512">
    <property type="entry name" value="HisKA"/>
    <property type="match status" value="1"/>
</dbReference>
<evidence type="ECO:0000256" key="7">
    <source>
        <dbReference type="ARBA" id="ARBA00022777"/>
    </source>
</evidence>
<evidence type="ECO:0000256" key="9">
    <source>
        <dbReference type="ARBA" id="ARBA00023012"/>
    </source>
</evidence>
<dbReference type="Pfam" id="PF02518">
    <property type="entry name" value="HATPase_c"/>
    <property type="match status" value="1"/>
</dbReference>
<dbReference type="PANTHER" id="PTHR45436">
    <property type="entry name" value="SENSOR HISTIDINE KINASE YKOH"/>
    <property type="match status" value="1"/>
</dbReference>
<gene>
    <name evidence="14" type="ORF">HD599_001862</name>
</gene>
<keyword evidence="7 14" id="KW-0418">Kinase</keyword>
<evidence type="ECO:0000259" key="12">
    <source>
        <dbReference type="PROSITE" id="PS50109"/>
    </source>
</evidence>
<comment type="catalytic activity">
    <reaction evidence="1">
        <text>ATP + protein L-histidine = ADP + protein N-phospho-L-histidine.</text>
        <dbReference type="EC" id="2.7.13.3"/>
    </reaction>
</comment>
<keyword evidence="4" id="KW-0597">Phosphoprotein</keyword>
<dbReference type="Pfam" id="PF00672">
    <property type="entry name" value="HAMP"/>
    <property type="match status" value="1"/>
</dbReference>
<dbReference type="RefSeq" id="WP_184236444.1">
    <property type="nucleotide sequence ID" value="NZ_JACHMJ010000001.1"/>
</dbReference>
<dbReference type="CDD" id="cd06225">
    <property type="entry name" value="HAMP"/>
    <property type="match status" value="1"/>
</dbReference>
<dbReference type="GO" id="GO:0005886">
    <property type="term" value="C:plasma membrane"/>
    <property type="evidence" value="ECO:0007669"/>
    <property type="project" value="UniProtKB-SubCell"/>
</dbReference>
<keyword evidence="9" id="KW-0902">Two-component regulatory system</keyword>
<dbReference type="InterPro" id="IPR005467">
    <property type="entry name" value="His_kinase_dom"/>
</dbReference>
<feature type="transmembrane region" description="Helical" evidence="11">
    <location>
        <begin position="196"/>
        <end position="218"/>
    </location>
</feature>
<evidence type="ECO:0000256" key="1">
    <source>
        <dbReference type="ARBA" id="ARBA00000085"/>
    </source>
</evidence>
<dbReference type="EC" id="2.7.13.3" evidence="3"/>
<dbReference type="PANTHER" id="PTHR45436:SF5">
    <property type="entry name" value="SENSOR HISTIDINE KINASE TRCS"/>
    <property type="match status" value="1"/>
</dbReference>
<name>A0A841AQ48_9MICO</name>